<evidence type="ECO:0000256" key="1">
    <source>
        <dbReference type="ARBA" id="ARBA00012452"/>
    </source>
</evidence>
<dbReference type="InterPro" id="IPR050213">
    <property type="entry name" value="GST_superfamily"/>
</dbReference>
<dbReference type="EC" id="2.5.1.18" evidence="1"/>
<dbReference type="InterPro" id="IPR036282">
    <property type="entry name" value="Glutathione-S-Trfase_C_sf"/>
</dbReference>
<dbReference type="OrthoDB" id="414243at2759"/>
<dbReference type="STRING" id="1314771.A0A197K7Q7"/>
<proteinExistence type="predicted"/>
<keyword evidence="7" id="KW-1185">Reference proteome</keyword>
<feature type="domain" description="GST C-terminal" evidence="5">
    <location>
        <begin position="111"/>
        <end position="240"/>
    </location>
</feature>
<dbReference type="Gene3D" id="3.40.30.10">
    <property type="entry name" value="Glutaredoxin"/>
    <property type="match status" value="1"/>
</dbReference>
<name>A0A197K7Q7_9FUNG</name>
<dbReference type="PROSITE" id="PS50404">
    <property type="entry name" value="GST_NTER"/>
    <property type="match status" value="1"/>
</dbReference>
<dbReference type="PANTHER" id="PTHR11571:SF224">
    <property type="entry name" value="HEMATOPOIETIC PROSTAGLANDIN D SYNTHASE"/>
    <property type="match status" value="1"/>
</dbReference>
<dbReference type="InterPro" id="IPR004045">
    <property type="entry name" value="Glutathione_S-Trfase_N"/>
</dbReference>
<dbReference type="GO" id="GO:0004364">
    <property type="term" value="F:glutathione transferase activity"/>
    <property type="evidence" value="ECO:0007669"/>
    <property type="project" value="UniProtKB-EC"/>
</dbReference>
<dbReference type="AlphaFoldDB" id="A0A197K7Q7"/>
<comment type="catalytic activity">
    <reaction evidence="3">
        <text>RX + glutathione = an S-substituted glutathione + a halide anion + H(+)</text>
        <dbReference type="Rhea" id="RHEA:16437"/>
        <dbReference type="ChEBI" id="CHEBI:15378"/>
        <dbReference type="ChEBI" id="CHEBI:16042"/>
        <dbReference type="ChEBI" id="CHEBI:17792"/>
        <dbReference type="ChEBI" id="CHEBI:57925"/>
        <dbReference type="ChEBI" id="CHEBI:90779"/>
        <dbReference type="EC" id="2.5.1.18"/>
    </reaction>
</comment>
<evidence type="ECO:0000313" key="7">
    <source>
        <dbReference type="Proteomes" id="UP000078512"/>
    </source>
</evidence>
<dbReference type="SUPFAM" id="SSF52833">
    <property type="entry name" value="Thioredoxin-like"/>
    <property type="match status" value="1"/>
</dbReference>
<dbReference type="GO" id="GO:0006749">
    <property type="term" value="P:glutathione metabolic process"/>
    <property type="evidence" value="ECO:0007669"/>
    <property type="project" value="TreeGrafter"/>
</dbReference>
<dbReference type="EMBL" id="KV442023">
    <property type="protein sequence ID" value="OAQ32736.1"/>
    <property type="molecule type" value="Genomic_DNA"/>
</dbReference>
<dbReference type="SUPFAM" id="SSF47616">
    <property type="entry name" value="GST C-terminal domain-like"/>
    <property type="match status" value="1"/>
</dbReference>
<evidence type="ECO:0000259" key="5">
    <source>
        <dbReference type="PROSITE" id="PS50405"/>
    </source>
</evidence>
<evidence type="ECO:0000259" key="4">
    <source>
        <dbReference type="PROSITE" id="PS50404"/>
    </source>
</evidence>
<sequence>MTIDTVTPDATHLAYKNTESLSTTFKNPTSFKLLYFPIHSNGATSREILTIAQAEWKNLVPKDWEKEKEKTPFNVLPVLFVSSPTNKDVVLAEAGVIEQYLANQFDLMGNNEYEMNLIKSFHSSAASLHSLHATTVAFIPDREARKKAMEAFRDGPFTQWVAIHDKHLKDNGSNGHYIGNKLTLADIRTSNLIEHLLLQTGGERLAGIIEMSSSLRRLRTEVAHDPRVEKWRSSRAYKTLTDATGQYFSDPFAPAPKL</sequence>
<reference evidence="6 7" key="1">
    <citation type="submission" date="2016-05" db="EMBL/GenBank/DDBJ databases">
        <title>Genome sequencing reveals origins of a unique bacterial endosymbiosis in the earliest lineages of terrestrial Fungi.</title>
        <authorList>
            <consortium name="DOE Joint Genome Institute"/>
            <person name="Uehling J."/>
            <person name="Gryganskyi A."/>
            <person name="Hameed K."/>
            <person name="Tschaplinski T."/>
            <person name="Misztal P."/>
            <person name="Wu S."/>
            <person name="Desiro A."/>
            <person name="Vande Pol N."/>
            <person name="Du Z.-Y."/>
            <person name="Zienkiewicz A."/>
            <person name="Zienkiewicz K."/>
            <person name="Morin E."/>
            <person name="Tisserant E."/>
            <person name="Splivallo R."/>
            <person name="Hainaut M."/>
            <person name="Henrissat B."/>
            <person name="Ohm R."/>
            <person name="Kuo A."/>
            <person name="Yan J."/>
            <person name="Lipzen A."/>
            <person name="Nolan M."/>
            <person name="Labutti K."/>
            <person name="Barry K."/>
            <person name="Goldstein A."/>
            <person name="Labbe J."/>
            <person name="Schadt C."/>
            <person name="Tuskan G."/>
            <person name="Grigoriev I."/>
            <person name="Martin F."/>
            <person name="Vilgalys R."/>
            <person name="Bonito G."/>
        </authorList>
    </citation>
    <scope>NUCLEOTIDE SEQUENCE [LARGE SCALE GENOMIC DNA]</scope>
    <source>
        <strain evidence="6 7">AG-77</strain>
    </source>
</reference>
<evidence type="ECO:0000313" key="6">
    <source>
        <dbReference type="EMBL" id="OAQ32736.1"/>
    </source>
</evidence>
<dbReference type="PANTHER" id="PTHR11571">
    <property type="entry name" value="GLUTATHIONE S-TRANSFERASE"/>
    <property type="match status" value="1"/>
</dbReference>
<feature type="domain" description="GST N-terminal" evidence="4">
    <location>
        <begin position="29"/>
        <end position="109"/>
    </location>
</feature>
<protein>
    <recommendedName>
        <fullName evidence="1">glutathione transferase</fullName>
        <ecNumber evidence="1">2.5.1.18</ecNumber>
    </recommendedName>
</protein>
<keyword evidence="2" id="KW-0808">Transferase</keyword>
<evidence type="ECO:0000256" key="2">
    <source>
        <dbReference type="ARBA" id="ARBA00022679"/>
    </source>
</evidence>
<dbReference type="InterPro" id="IPR010987">
    <property type="entry name" value="Glutathione-S-Trfase_C-like"/>
</dbReference>
<dbReference type="InterPro" id="IPR036249">
    <property type="entry name" value="Thioredoxin-like_sf"/>
</dbReference>
<gene>
    <name evidence="6" type="ORF">K457DRAFT_888214</name>
</gene>
<evidence type="ECO:0000256" key="3">
    <source>
        <dbReference type="ARBA" id="ARBA00047960"/>
    </source>
</evidence>
<dbReference type="Proteomes" id="UP000078512">
    <property type="component" value="Unassembled WGS sequence"/>
</dbReference>
<dbReference type="PROSITE" id="PS50405">
    <property type="entry name" value="GST_CTER"/>
    <property type="match status" value="1"/>
</dbReference>
<dbReference type="Gene3D" id="1.20.1050.10">
    <property type="match status" value="1"/>
</dbReference>
<accession>A0A197K7Q7</accession>
<dbReference type="Pfam" id="PF14497">
    <property type="entry name" value="GST_C_3"/>
    <property type="match status" value="1"/>
</dbReference>
<dbReference type="InterPro" id="IPR004046">
    <property type="entry name" value="GST_C"/>
</dbReference>
<organism evidence="6 7">
    <name type="scientific">Linnemannia elongata AG-77</name>
    <dbReference type="NCBI Taxonomy" id="1314771"/>
    <lineage>
        <taxon>Eukaryota</taxon>
        <taxon>Fungi</taxon>
        <taxon>Fungi incertae sedis</taxon>
        <taxon>Mucoromycota</taxon>
        <taxon>Mortierellomycotina</taxon>
        <taxon>Mortierellomycetes</taxon>
        <taxon>Mortierellales</taxon>
        <taxon>Mortierellaceae</taxon>
        <taxon>Linnemannia</taxon>
    </lineage>
</organism>